<gene>
    <name evidence="1" type="ORF">FIV46_03480</name>
</gene>
<evidence type="ECO:0000313" key="1">
    <source>
        <dbReference type="EMBL" id="TPD63150.1"/>
    </source>
</evidence>
<name>A0A501PRJ5_9PROT</name>
<accession>A0A501PRJ5</accession>
<evidence type="ECO:0000313" key="2">
    <source>
        <dbReference type="Proteomes" id="UP000319148"/>
    </source>
</evidence>
<dbReference type="RefSeq" id="WP_139938411.1">
    <property type="nucleotide sequence ID" value="NZ_JBHSYP010000022.1"/>
</dbReference>
<reference evidence="2" key="1">
    <citation type="submission" date="2019-06" db="EMBL/GenBank/DDBJ databases">
        <title>The complete genome of Emcibacter congregatus ZYLT.</title>
        <authorList>
            <person name="Zhao Z."/>
        </authorList>
    </citation>
    <scope>NUCLEOTIDE SEQUENCE [LARGE SCALE GENOMIC DNA]</scope>
    <source>
        <strain evidence="2">MCCC 1A06723</strain>
    </source>
</reference>
<comment type="caution">
    <text evidence="1">The sequence shown here is derived from an EMBL/GenBank/DDBJ whole genome shotgun (WGS) entry which is preliminary data.</text>
</comment>
<dbReference type="Proteomes" id="UP000319148">
    <property type="component" value="Unassembled WGS sequence"/>
</dbReference>
<dbReference type="AlphaFoldDB" id="A0A501PRJ5"/>
<evidence type="ECO:0008006" key="3">
    <source>
        <dbReference type="Google" id="ProtNLM"/>
    </source>
</evidence>
<proteinExistence type="predicted"/>
<organism evidence="1 2">
    <name type="scientific">Emcibacter nanhaiensis</name>
    <dbReference type="NCBI Taxonomy" id="1505037"/>
    <lineage>
        <taxon>Bacteria</taxon>
        <taxon>Pseudomonadati</taxon>
        <taxon>Pseudomonadota</taxon>
        <taxon>Alphaproteobacteria</taxon>
        <taxon>Emcibacterales</taxon>
        <taxon>Emcibacteraceae</taxon>
        <taxon>Emcibacter</taxon>
    </lineage>
</organism>
<protein>
    <recommendedName>
        <fullName evidence="3">PAS domain-containing protein</fullName>
    </recommendedName>
</protein>
<keyword evidence="2" id="KW-1185">Reference proteome</keyword>
<dbReference type="EMBL" id="VFIY01000004">
    <property type="protein sequence ID" value="TPD63150.1"/>
    <property type="molecule type" value="Genomic_DNA"/>
</dbReference>
<sequence length="192" mass="21121">MPGDRLLRLMDIEEFRQTALPLHDEMLSLWEELRGSPENAPPARKDFSLTKVGGKAKYISVTELTPEGRLRLRLSSTLFDETTGVAASGQYFDDIMSPRDAAQLQPLISAAITTPCGLYTDQTVVLASGATFLAKSLYLPCYNEGQPSSVIGTVHADEQGMKYLRGGQQFVISERQLNEAFFIDLGYGLPSL</sequence>